<evidence type="ECO:0000313" key="1">
    <source>
        <dbReference type="EMBL" id="EYC34783.1"/>
    </source>
</evidence>
<name>A0A016W6Z2_9BILA</name>
<organism evidence="1 2">
    <name type="scientific">Ancylostoma ceylanicum</name>
    <dbReference type="NCBI Taxonomy" id="53326"/>
    <lineage>
        <taxon>Eukaryota</taxon>
        <taxon>Metazoa</taxon>
        <taxon>Ecdysozoa</taxon>
        <taxon>Nematoda</taxon>
        <taxon>Chromadorea</taxon>
        <taxon>Rhabditida</taxon>
        <taxon>Rhabditina</taxon>
        <taxon>Rhabditomorpha</taxon>
        <taxon>Strongyloidea</taxon>
        <taxon>Ancylostomatidae</taxon>
        <taxon>Ancylostomatinae</taxon>
        <taxon>Ancylostoma</taxon>
    </lineage>
</organism>
<reference evidence="2" key="1">
    <citation type="journal article" date="2015" name="Nat. Genet.">
        <title>The genome and transcriptome of the zoonotic hookworm Ancylostoma ceylanicum identify infection-specific gene families.</title>
        <authorList>
            <person name="Schwarz E.M."/>
            <person name="Hu Y."/>
            <person name="Antoshechkin I."/>
            <person name="Miller M.M."/>
            <person name="Sternberg P.W."/>
            <person name="Aroian R.V."/>
        </authorList>
    </citation>
    <scope>NUCLEOTIDE SEQUENCE</scope>
    <source>
        <strain evidence="2">HY135</strain>
    </source>
</reference>
<dbReference type="EMBL" id="JARK01001045">
    <property type="protein sequence ID" value="EYC34783.1"/>
    <property type="molecule type" value="Genomic_DNA"/>
</dbReference>
<keyword evidence="2" id="KW-1185">Reference proteome</keyword>
<dbReference type="Proteomes" id="UP000024635">
    <property type="component" value="Unassembled WGS sequence"/>
</dbReference>
<gene>
    <name evidence="1" type="primary">Acey_s1446.g3878</name>
    <name evidence="1" type="ORF">Y032_1446g3878</name>
</gene>
<dbReference type="AlphaFoldDB" id="A0A016W6Z2"/>
<comment type="caution">
    <text evidence="1">The sequence shown here is derived from an EMBL/GenBank/DDBJ whole genome shotgun (WGS) entry which is preliminary data.</text>
</comment>
<feature type="non-terminal residue" evidence="1">
    <location>
        <position position="1"/>
    </location>
</feature>
<sequence length="66" mass="7666">IFYYVIFSQCRRYDYAGCFLDWVAMTSRGRTRSYQDHQSLNRGSKAAKTSKGVALRMTSRMLSINT</sequence>
<evidence type="ECO:0000313" key="2">
    <source>
        <dbReference type="Proteomes" id="UP000024635"/>
    </source>
</evidence>
<protein>
    <submittedName>
        <fullName evidence="1">Uncharacterized protein</fullName>
    </submittedName>
</protein>
<accession>A0A016W6Z2</accession>
<proteinExistence type="predicted"/>